<dbReference type="CDD" id="cd14256">
    <property type="entry name" value="Dockerin_I"/>
    <property type="match status" value="1"/>
</dbReference>
<evidence type="ECO:0000256" key="2">
    <source>
        <dbReference type="ARBA" id="ARBA00022525"/>
    </source>
</evidence>
<evidence type="ECO:0000256" key="4">
    <source>
        <dbReference type="SAM" id="MobiDB-lite"/>
    </source>
</evidence>
<sequence>MNHCMKTGLSADEGCRNPEELRLNNMIHHWIRTGLDRLRRTGAALTAAACALGLPGFFARQTPASAANLVLVYAESVEAQPGDTAQVSLYAEDNGGFSGMGLVLEYDGALELVTNEYGKPLCTYGDLIGSDTCMILEAEGSKCGVAIASSQLIQQDGTLVTLSFRVPQTAQPGDTFALNLTANAAYDNRDNAVSIQTYSGKIQIPQATTTTTTETTTTTTTTETTTAPTTTTAPAPVEFSVGHASGLPGETVYLPVYVGPHSGISDMEFRLQLPEIFHSVLSNDEYQIVGIPSLWSIGSAHNTTGGLALALNAGLNPDVTGELFRIQLVIPEDAAPGEYEISVQSVAIRNPEGTAYTCAAAPGSVQILMPETTTAESTTTTTMTTATTTTTTTATETTTAPGTPVEFSVGNVPGLPGETVYLPVYVGENPGLSAAVLTFRYGGMLQPADANSTPQVQYLKAGYWGEVSYDTQLLTVSMHAAWSQYENGEILRIPVAIPADAVPGIYPVTPESASFAAMDGSTRQCSLFAGTVQVVGAVTTSAQVTENTTTTGYTTTATEAITTTETTIETTTTTTTEAITEATTTTAAETTITTTTTAAETTTVPIQTTTATRTTALQPGYLPGDVNMDGRVTVADAVLVLEACARMAAGEPCPLSDVQQKLGDLVPDGYIKVSDAVELLGIIARGIAG</sequence>
<keyword evidence="7" id="KW-1185">Reference proteome</keyword>
<dbReference type="InterPro" id="IPR036439">
    <property type="entry name" value="Dockerin_dom_sf"/>
</dbReference>
<keyword evidence="2" id="KW-0964">Secreted</keyword>
<dbReference type="PATRIC" id="fig|213810.4.peg.2305"/>
<evidence type="ECO:0000313" key="6">
    <source>
        <dbReference type="EMBL" id="CBL18394.1"/>
    </source>
</evidence>
<dbReference type="SUPFAM" id="SSF49384">
    <property type="entry name" value="Carbohydrate-binding domain"/>
    <property type="match status" value="3"/>
</dbReference>
<dbReference type="BioCyc" id="RCHA213810:RUM_RS12270-MONOMER"/>
<evidence type="ECO:0000259" key="5">
    <source>
        <dbReference type="Pfam" id="PF00963"/>
    </source>
</evidence>
<dbReference type="InterPro" id="IPR002102">
    <property type="entry name" value="Cohesin_dom"/>
</dbReference>
<accession>D4LFJ9</accession>
<dbReference type="Gene3D" id="2.60.40.680">
    <property type="match status" value="3"/>
</dbReference>
<dbReference type="GO" id="GO:0030246">
    <property type="term" value="F:carbohydrate binding"/>
    <property type="evidence" value="ECO:0007669"/>
    <property type="project" value="InterPro"/>
</dbReference>
<protein>
    <submittedName>
        <fullName evidence="6">Cohesin domain</fullName>
    </submittedName>
</protein>
<dbReference type="CDD" id="cd08548">
    <property type="entry name" value="Type_I_cohesin_like"/>
    <property type="match status" value="1"/>
</dbReference>
<organism evidence="6 7">
    <name type="scientific">Ruminococcus champanellensis (strain DSM 18848 / JCM 17042 / KCTC 15320 / 18P13)</name>
    <dbReference type="NCBI Taxonomy" id="213810"/>
    <lineage>
        <taxon>Bacteria</taxon>
        <taxon>Bacillati</taxon>
        <taxon>Bacillota</taxon>
        <taxon>Clostridia</taxon>
        <taxon>Eubacteriales</taxon>
        <taxon>Oscillospiraceae</taxon>
        <taxon>Ruminococcus</taxon>
    </lineage>
</organism>
<feature type="domain" description="Cohesin" evidence="5">
    <location>
        <begin position="75"/>
        <end position="204"/>
    </location>
</feature>
<evidence type="ECO:0000313" key="7">
    <source>
        <dbReference type="Proteomes" id="UP000007054"/>
    </source>
</evidence>
<name>D4LFJ9_RUMC1</name>
<dbReference type="InterPro" id="IPR008965">
    <property type="entry name" value="CBM2/CBM3_carb-bd_dom_sf"/>
</dbReference>
<feature type="region of interest" description="Disordered" evidence="4">
    <location>
        <begin position="374"/>
        <end position="401"/>
    </location>
</feature>
<gene>
    <name evidence="6" type="ordered locus">RUM_24060</name>
</gene>
<comment type="subcellular location">
    <subcellularLocation>
        <location evidence="1">Secreted</location>
    </subcellularLocation>
</comment>
<dbReference type="Gene3D" id="1.10.1330.10">
    <property type="entry name" value="Dockerin domain"/>
    <property type="match status" value="1"/>
</dbReference>
<feature type="compositionally biased region" description="Low complexity" evidence="4">
    <location>
        <begin position="374"/>
        <end position="400"/>
    </location>
</feature>
<reference evidence="6" key="2">
    <citation type="submission" date="2010-03" db="EMBL/GenBank/DDBJ databases">
        <authorList>
            <person name="Pajon A."/>
        </authorList>
    </citation>
    <scope>NUCLEOTIDE SEQUENCE</scope>
    <source>
        <strain evidence="6">Type strain: 18P13</strain>
    </source>
</reference>
<dbReference type="KEGG" id="rch:RUM_24060"/>
<keyword evidence="3" id="KW-0677">Repeat</keyword>
<dbReference type="AlphaFoldDB" id="D4LFJ9"/>
<reference evidence="6" key="1">
    <citation type="submission" date="2010-03" db="EMBL/GenBank/DDBJ databases">
        <title>The genome sequence of Ruminococcus sp. 18P13.</title>
        <authorList>
            <consortium name="metaHIT consortium -- http://www.metahit.eu/"/>
            <person name="Pajon A."/>
            <person name="Turner K."/>
            <person name="Parkhill J."/>
            <person name="Bernalier A."/>
        </authorList>
    </citation>
    <scope>NUCLEOTIDE SEQUENCE [LARGE SCALE GENOMIC DNA]</scope>
    <source>
        <strain evidence="6">Type strain: 18P13</strain>
    </source>
</reference>
<dbReference type="SUPFAM" id="SSF63446">
    <property type="entry name" value="Type I dockerin domain"/>
    <property type="match status" value="1"/>
</dbReference>
<dbReference type="HOGENOM" id="CLU_399488_0_0_9"/>
<dbReference type="GO" id="GO:0000272">
    <property type="term" value="P:polysaccharide catabolic process"/>
    <property type="evidence" value="ECO:0007669"/>
    <property type="project" value="InterPro"/>
</dbReference>
<proteinExistence type="predicted"/>
<dbReference type="Proteomes" id="UP000007054">
    <property type="component" value="Chromosome"/>
</dbReference>
<evidence type="ECO:0000256" key="3">
    <source>
        <dbReference type="ARBA" id="ARBA00022737"/>
    </source>
</evidence>
<feature type="region of interest" description="Disordered" evidence="4">
    <location>
        <begin position="207"/>
        <end position="236"/>
    </location>
</feature>
<dbReference type="Pfam" id="PF00963">
    <property type="entry name" value="Cohesin"/>
    <property type="match status" value="1"/>
</dbReference>
<dbReference type="GO" id="GO:0005576">
    <property type="term" value="C:extracellular region"/>
    <property type="evidence" value="ECO:0007669"/>
    <property type="project" value="UniProtKB-SubCell"/>
</dbReference>
<dbReference type="EMBL" id="FP929052">
    <property type="protein sequence ID" value="CBL18394.1"/>
    <property type="molecule type" value="Genomic_DNA"/>
</dbReference>
<evidence type="ECO:0000256" key="1">
    <source>
        <dbReference type="ARBA" id="ARBA00004613"/>
    </source>
</evidence>